<evidence type="ECO:0000313" key="4">
    <source>
        <dbReference type="Proteomes" id="UP001342826"/>
    </source>
</evidence>
<feature type="domain" description="ABC transporter" evidence="1">
    <location>
        <begin position="4"/>
        <end position="228"/>
    </location>
</feature>
<evidence type="ECO:0000259" key="2">
    <source>
        <dbReference type="PROSITE" id="PS50930"/>
    </source>
</evidence>
<keyword evidence="4" id="KW-1185">Reference proteome</keyword>
<organism evidence="3 4">
    <name type="scientific">Metabacillus fastidiosus</name>
    <dbReference type="NCBI Taxonomy" id="1458"/>
    <lineage>
        <taxon>Bacteria</taxon>
        <taxon>Bacillati</taxon>
        <taxon>Bacillota</taxon>
        <taxon>Bacilli</taxon>
        <taxon>Bacillales</taxon>
        <taxon>Bacillaceae</taxon>
        <taxon>Metabacillus</taxon>
    </lineage>
</organism>
<dbReference type="PROSITE" id="PS50930">
    <property type="entry name" value="HTH_LYTTR"/>
    <property type="match status" value="1"/>
</dbReference>
<dbReference type="Pfam" id="PF00005">
    <property type="entry name" value="ABC_tran"/>
    <property type="match status" value="1"/>
</dbReference>
<evidence type="ECO:0000313" key="3">
    <source>
        <dbReference type="EMBL" id="MED4402892.1"/>
    </source>
</evidence>
<keyword evidence="3" id="KW-0238">DNA-binding</keyword>
<proteinExistence type="predicted"/>
<dbReference type="InterPro" id="IPR012046">
    <property type="entry name" value="LytTR_ABC"/>
</dbReference>
<dbReference type="Gene3D" id="2.40.50.1020">
    <property type="entry name" value="LytTr DNA-binding domain"/>
    <property type="match status" value="1"/>
</dbReference>
<dbReference type="Proteomes" id="UP001342826">
    <property type="component" value="Unassembled WGS sequence"/>
</dbReference>
<dbReference type="GeneID" id="301139386"/>
<dbReference type="InterPro" id="IPR003439">
    <property type="entry name" value="ABC_transporter-like_ATP-bd"/>
</dbReference>
<dbReference type="Gene3D" id="3.40.50.300">
    <property type="entry name" value="P-loop containing nucleotide triphosphate hydrolases"/>
    <property type="match status" value="1"/>
</dbReference>
<comment type="caution">
    <text evidence="3">The sequence shown here is derived from an EMBL/GenBank/DDBJ whole genome shotgun (WGS) entry which is preliminary data.</text>
</comment>
<dbReference type="InterPro" id="IPR027417">
    <property type="entry name" value="P-loop_NTPase"/>
</dbReference>
<gene>
    <name evidence="3" type="ORF">P9271_16430</name>
</gene>
<dbReference type="SUPFAM" id="SSF52540">
    <property type="entry name" value="P-loop containing nucleoside triphosphate hydrolases"/>
    <property type="match status" value="1"/>
</dbReference>
<protein>
    <submittedName>
        <fullName evidence="3">LytTR family transcriptional regulator DNA-binding domain-containing protein</fullName>
    </submittedName>
</protein>
<dbReference type="PROSITE" id="PS50893">
    <property type="entry name" value="ABC_TRANSPORTER_2"/>
    <property type="match status" value="1"/>
</dbReference>
<dbReference type="RefSeq" id="WP_066224891.1">
    <property type="nucleotide sequence ID" value="NZ_JARTFQ010000004.1"/>
</dbReference>
<accession>A0ABU6P0J9</accession>
<sequence>MSILTIEKLEKRVGNILFFPKIDLHIKKGEAVAIKCSHEIGKLLIEMIIGKERVSDGEISILGLKVRDNYKQLCKKIGILSLNEGMYERLNAVDYLQFFNRLYEGRAEVDVILQKVGLWERRKQKIEQLTFSERKRLQLARTILHNPDFIIMEEPDQNVDVETKLIIQKMISELIEKEKAVLITTSNFENAILITENVYKLSDEGLKKIEIAEEDSNIQQDEPKKLEEEIMEEEMIPLIQPVRFEKIPAKVEDKIILFDPTEISFIESNEGISHLHVNEEVFPCTYTLNELFDRLQPFGFFRCHRSYIVNLQKVREVITWTRNSYSLILEDSKKSSIPLSKGKLTELKDVIGL</sequence>
<dbReference type="PIRSF" id="PIRSF036612">
    <property type="entry name" value="ABC_ATP_LytTR"/>
    <property type="match status" value="1"/>
</dbReference>
<dbReference type="SMART" id="SM00850">
    <property type="entry name" value="LytTR"/>
    <property type="match status" value="1"/>
</dbReference>
<dbReference type="GO" id="GO:0003677">
    <property type="term" value="F:DNA binding"/>
    <property type="evidence" value="ECO:0007669"/>
    <property type="project" value="UniProtKB-KW"/>
</dbReference>
<dbReference type="PANTHER" id="PTHR43038:SF3">
    <property type="entry name" value="ABC TRANSPORTER G FAMILY MEMBER 20 ISOFORM X1"/>
    <property type="match status" value="1"/>
</dbReference>
<name>A0ABU6P0J9_9BACI</name>
<reference evidence="3 4" key="1">
    <citation type="submission" date="2023-03" db="EMBL/GenBank/DDBJ databases">
        <title>Bacillus Genome Sequencing.</title>
        <authorList>
            <person name="Dunlap C."/>
        </authorList>
    </citation>
    <scope>NUCLEOTIDE SEQUENCE [LARGE SCALE GENOMIC DNA]</scope>
    <source>
        <strain evidence="3 4">NRS-1717</strain>
    </source>
</reference>
<dbReference type="PANTHER" id="PTHR43038">
    <property type="entry name" value="ATP-BINDING CASSETTE, SUB-FAMILY H, MEMBER 1"/>
    <property type="match status" value="1"/>
</dbReference>
<dbReference type="Pfam" id="PF04397">
    <property type="entry name" value="LytTR"/>
    <property type="match status" value="1"/>
</dbReference>
<dbReference type="InterPro" id="IPR007492">
    <property type="entry name" value="LytTR_DNA-bd_dom"/>
</dbReference>
<feature type="domain" description="HTH LytTR-type" evidence="2">
    <location>
        <begin position="247"/>
        <end position="353"/>
    </location>
</feature>
<dbReference type="EMBL" id="JARTFS010000013">
    <property type="protein sequence ID" value="MED4402892.1"/>
    <property type="molecule type" value="Genomic_DNA"/>
</dbReference>
<evidence type="ECO:0000259" key="1">
    <source>
        <dbReference type="PROSITE" id="PS50893"/>
    </source>
</evidence>